<comment type="caution">
    <text evidence="10">The sequence shown here is derived from an EMBL/GenBank/DDBJ whole genome shotgun (WGS) entry which is preliminary data.</text>
</comment>
<dbReference type="InterPro" id="IPR005570">
    <property type="entry name" value="RPABC3"/>
</dbReference>
<dbReference type="InterPro" id="IPR053793">
    <property type="entry name" value="PB1-like"/>
</dbReference>
<dbReference type="Pfam" id="PF02042">
    <property type="entry name" value="RWP-RK"/>
    <property type="match status" value="1"/>
</dbReference>
<dbReference type="Gene3D" id="3.10.20.90">
    <property type="entry name" value="Phosphatidylinositol 3-kinase Catalytic Subunit, Chain A, domain 1"/>
    <property type="match status" value="1"/>
</dbReference>
<dbReference type="InterPro" id="IPR034891">
    <property type="entry name" value="PB1_NLP"/>
</dbReference>
<feature type="compositionally biased region" description="Low complexity" evidence="7">
    <location>
        <begin position="760"/>
        <end position="772"/>
    </location>
</feature>
<protein>
    <recommendedName>
        <fullName evidence="12">PB1 domain-containing protein</fullName>
    </recommendedName>
</protein>
<evidence type="ECO:0000313" key="10">
    <source>
        <dbReference type="EMBL" id="CAA7016665.1"/>
    </source>
</evidence>
<accession>A0A6D2HLN7</accession>
<dbReference type="PROSITE" id="PS51745">
    <property type="entry name" value="PB1"/>
    <property type="match status" value="1"/>
</dbReference>
<dbReference type="GO" id="GO:0003899">
    <property type="term" value="F:DNA-directed RNA polymerase activity"/>
    <property type="evidence" value="ECO:0007669"/>
    <property type="project" value="InterPro"/>
</dbReference>
<dbReference type="Pfam" id="PF22922">
    <property type="entry name" value="GAF_NLP"/>
    <property type="match status" value="1"/>
</dbReference>
<dbReference type="InterPro" id="IPR045012">
    <property type="entry name" value="NLP"/>
</dbReference>
<dbReference type="GO" id="GO:0000419">
    <property type="term" value="C:RNA polymerase V complex"/>
    <property type="evidence" value="ECO:0007669"/>
    <property type="project" value="UniProtKB-ARBA"/>
</dbReference>
<evidence type="ECO:0000256" key="5">
    <source>
        <dbReference type="ARBA" id="ARBA00023163"/>
    </source>
</evidence>
<dbReference type="SMART" id="SM00658">
    <property type="entry name" value="RPOL8c"/>
    <property type="match status" value="1"/>
</dbReference>
<evidence type="ECO:0000256" key="4">
    <source>
        <dbReference type="ARBA" id="ARBA00023125"/>
    </source>
</evidence>
<keyword evidence="11" id="KW-1185">Reference proteome</keyword>
<dbReference type="FunFam" id="2.40.50.140:FF:000073">
    <property type="entry name" value="DNA-directed RNA polymerases I, II, and III subunit RPABC3"/>
    <property type="match status" value="1"/>
</dbReference>
<comment type="similarity">
    <text evidence="2">Belongs to the eukaryotic RPB8 RNA polymerase subunit family.</text>
</comment>
<dbReference type="GO" id="GO:0005665">
    <property type="term" value="C:RNA polymerase II, core complex"/>
    <property type="evidence" value="ECO:0007669"/>
    <property type="project" value="UniProtKB-ARBA"/>
</dbReference>
<evidence type="ECO:0000313" key="11">
    <source>
        <dbReference type="Proteomes" id="UP000467841"/>
    </source>
</evidence>
<dbReference type="Pfam" id="PF00564">
    <property type="entry name" value="PB1"/>
    <property type="match status" value="1"/>
</dbReference>
<dbReference type="SUPFAM" id="SSF50249">
    <property type="entry name" value="Nucleic acid-binding proteins"/>
    <property type="match status" value="1"/>
</dbReference>
<dbReference type="GO" id="GO:0006351">
    <property type="term" value="P:DNA-templated transcription"/>
    <property type="evidence" value="ECO:0007669"/>
    <property type="project" value="InterPro"/>
</dbReference>
<dbReference type="GO" id="GO:0003677">
    <property type="term" value="F:DNA binding"/>
    <property type="evidence" value="ECO:0007669"/>
    <property type="project" value="UniProtKB-KW"/>
</dbReference>
<dbReference type="AlphaFoldDB" id="A0A6D2HLN7"/>
<dbReference type="Pfam" id="PF03870">
    <property type="entry name" value="RNA_pol_Rpb8"/>
    <property type="match status" value="1"/>
</dbReference>
<keyword evidence="3" id="KW-0805">Transcription regulation</keyword>
<feature type="domain" description="RWP-RK" evidence="8">
    <location>
        <begin position="549"/>
        <end position="635"/>
    </location>
</feature>
<feature type="domain" description="PB1" evidence="9">
    <location>
        <begin position="803"/>
        <end position="878"/>
    </location>
</feature>
<dbReference type="PANTHER" id="PTHR32002:SF47">
    <property type="entry name" value="PROTEIN NLP9"/>
    <property type="match status" value="1"/>
</dbReference>
<dbReference type="SMART" id="SM00666">
    <property type="entry name" value="PB1"/>
    <property type="match status" value="1"/>
</dbReference>
<dbReference type="SUPFAM" id="SSF54277">
    <property type="entry name" value="CAD &amp; PB1 domains"/>
    <property type="match status" value="1"/>
</dbReference>
<dbReference type="PANTHER" id="PTHR32002">
    <property type="entry name" value="PROTEIN NLP8"/>
    <property type="match status" value="1"/>
</dbReference>
<keyword evidence="4" id="KW-0238">DNA-binding</keyword>
<dbReference type="Gene3D" id="2.40.50.140">
    <property type="entry name" value="Nucleic acid-binding proteins"/>
    <property type="match status" value="1"/>
</dbReference>
<dbReference type="InterPro" id="IPR003035">
    <property type="entry name" value="RWP-RK_dom"/>
</dbReference>
<comment type="subcellular location">
    <subcellularLocation>
        <location evidence="1">Nucleus</location>
    </subcellularLocation>
</comment>
<feature type="region of interest" description="Disordered" evidence="7">
    <location>
        <begin position="544"/>
        <end position="564"/>
    </location>
</feature>
<evidence type="ECO:0000259" key="9">
    <source>
        <dbReference type="PROSITE" id="PS51745"/>
    </source>
</evidence>
<reference evidence="10" key="1">
    <citation type="submission" date="2020-01" db="EMBL/GenBank/DDBJ databases">
        <authorList>
            <person name="Mishra B."/>
        </authorList>
    </citation>
    <scope>NUCLEOTIDE SEQUENCE [LARGE SCALE GENOMIC DNA]</scope>
</reference>
<evidence type="ECO:0000256" key="6">
    <source>
        <dbReference type="ARBA" id="ARBA00023242"/>
    </source>
</evidence>
<dbReference type="Proteomes" id="UP000467841">
    <property type="component" value="Unassembled WGS sequence"/>
</dbReference>
<sequence length="1079" mass="119791">MEDPSTSREQGFCFPEIPTEEMDVWVKNLISEEGEEEDMFTSSELMNFESFASWCNTPSATDILLTQYGLSTSHSPTTTPFGGFSALADSKSATLQDPVCSFHALEGSYVGEKRPVQEMSSQFYCLSDTGKRSKRNSLTVAVDCSVPRSLSFSLDERMLKALSLFMEFSGEGILAQFWTPIKTGDQFMLSTSDQAYLLDSRLSGYREVSRRFTFSAEANQYSSPGLPGRVFISGVPEWTSNVMYYKTVEYLRMKHALDNQVRGSIAIPVLEASGTSCCAVLELVTCREKPNFDLEMDSVCRALQAVNLQTSTIPRRQYLSSNQKEALAEIRDVLRAVCHAHRLPLALAWIPCSYSKGANSEESSLLCVEETACYVNDVEMEGFVNACVEHCLREGQGIVGKALVSNKPSFSSDVKTFDICEYPLVQHARKFGLNAAVATKLRSTFTGDNDYILEFFLPVSMKGSSEQQLLLDSLSGTMQRICRTLRTVSDEVGFRSGEIMSNLPENIVSEGSFQTTFLDTDVISTRSIFLNISSDTANDIASSQGTLQQEISGTRRSEKKKSSTEKNVSLSVLQQYFSGSLKDAAKSLGVCPTTLKRICRQHGIMRWPSRKINKVNRSLRKIQTVLDSVQGVDGGLKFDSVTGEFVAVGPFIQEYDPQKSLSSHHDDALELFKAKSYDGGEVKLEEGLETNQAGQGALMEPWAWMNKQSSDDFDIRKRSEEVKKDKDICVRRCLSSLALADDRQNARVECGIGIGEPNQSISSSMSDSSNGSGAVMVGSSSNSMEQDWSQTRTHNNSGESGSVLTVKATYRDDTVRFKLDPHVVGCAQLYKEVGMRFKLQDGAFQLKYLDDEEEWVMLVTDSDLHECLEILNGMRKQTVKFLVRDLPGAAVNGSSGGSNGKNKKYSFFSLVSLHLSASVTLFSLPLLSDSPEQMTSNIILFEDIFVVDKLDPDGKKFDKVTRVEARSHNLEMFMHLDVNTEVYPMAVGDKFTLAMAPTLNLDGTPDTGYFTPGAKKTLADKYEYIMHGKLYKITERDGKTPKAELYVSFGGLLMLLQGDPAHISHFELDQRLFLLMRKL</sequence>
<proteinExistence type="inferred from homology"/>
<name>A0A6D2HLN7_9BRAS</name>
<evidence type="ECO:0000259" key="8">
    <source>
        <dbReference type="PROSITE" id="PS51519"/>
    </source>
</evidence>
<evidence type="ECO:0000256" key="3">
    <source>
        <dbReference type="ARBA" id="ARBA00023015"/>
    </source>
</evidence>
<dbReference type="OrthoDB" id="6270329at2759"/>
<feature type="region of interest" description="Disordered" evidence="7">
    <location>
        <begin position="760"/>
        <end position="780"/>
    </location>
</feature>
<feature type="compositionally biased region" description="Basic and acidic residues" evidence="7">
    <location>
        <begin position="553"/>
        <end position="564"/>
    </location>
</feature>
<evidence type="ECO:0008006" key="12">
    <source>
        <dbReference type="Google" id="ProtNLM"/>
    </source>
</evidence>
<dbReference type="CDD" id="cd06407">
    <property type="entry name" value="PB1_NLP"/>
    <property type="match status" value="1"/>
</dbReference>
<evidence type="ECO:0000256" key="2">
    <source>
        <dbReference type="ARBA" id="ARBA00008912"/>
    </source>
</evidence>
<dbReference type="InterPro" id="IPR000270">
    <property type="entry name" value="PB1_dom"/>
</dbReference>
<dbReference type="PROSITE" id="PS51519">
    <property type="entry name" value="RWP_RK"/>
    <property type="match status" value="1"/>
</dbReference>
<evidence type="ECO:0000256" key="1">
    <source>
        <dbReference type="ARBA" id="ARBA00004123"/>
    </source>
</evidence>
<gene>
    <name evidence="10" type="ORF">MERR_LOCUS3900</name>
</gene>
<evidence type="ECO:0000256" key="7">
    <source>
        <dbReference type="SAM" id="MobiDB-lite"/>
    </source>
</evidence>
<keyword evidence="5" id="KW-0804">Transcription</keyword>
<organism evidence="10 11">
    <name type="scientific">Microthlaspi erraticum</name>
    <dbReference type="NCBI Taxonomy" id="1685480"/>
    <lineage>
        <taxon>Eukaryota</taxon>
        <taxon>Viridiplantae</taxon>
        <taxon>Streptophyta</taxon>
        <taxon>Embryophyta</taxon>
        <taxon>Tracheophyta</taxon>
        <taxon>Spermatophyta</taxon>
        <taxon>Magnoliopsida</taxon>
        <taxon>eudicotyledons</taxon>
        <taxon>Gunneridae</taxon>
        <taxon>Pentapetalae</taxon>
        <taxon>rosids</taxon>
        <taxon>malvids</taxon>
        <taxon>Brassicales</taxon>
        <taxon>Brassicaceae</taxon>
        <taxon>Coluteocarpeae</taxon>
        <taxon>Microthlaspi</taxon>
    </lineage>
</organism>
<dbReference type="GO" id="GO:0003700">
    <property type="term" value="F:DNA-binding transcription factor activity"/>
    <property type="evidence" value="ECO:0007669"/>
    <property type="project" value="InterPro"/>
</dbReference>
<dbReference type="InterPro" id="IPR055081">
    <property type="entry name" value="NLP1-9_GAF"/>
</dbReference>
<keyword evidence="6" id="KW-0539">Nucleus</keyword>
<dbReference type="EMBL" id="CACVBM020000244">
    <property type="protein sequence ID" value="CAA7016665.1"/>
    <property type="molecule type" value="Genomic_DNA"/>
</dbReference>
<dbReference type="InterPro" id="IPR012340">
    <property type="entry name" value="NA-bd_OB-fold"/>
</dbReference>